<accession>A0ABT3G9L2</accession>
<dbReference type="EMBL" id="JAPDDR010000016">
    <property type="protein sequence ID" value="MCW1916542.1"/>
    <property type="molecule type" value="Genomic_DNA"/>
</dbReference>
<gene>
    <name evidence="1" type="ORF">OJ996_23345</name>
</gene>
<reference evidence="1" key="1">
    <citation type="submission" date="2022-10" db="EMBL/GenBank/DDBJ databases">
        <title>Luteolibacter sp. GHJ8, whole genome shotgun sequencing project.</title>
        <authorList>
            <person name="Zhao G."/>
            <person name="Shen L."/>
        </authorList>
    </citation>
    <scope>NUCLEOTIDE SEQUENCE</scope>
    <source>
        <strain evidence="1">GHJ8</strain>
    </source>
</reference>
<evidence type="ECO:0000313" key="1">
    <source>
        <dbReference type="EMBL" id="MCW1916542.1"/>
    </source>
</evidence>
<proteinExistence type="predicted"/>
<protein>
    <submittedName>
        <fullName evidence="1">DUF4304 domain-containing protein</fullName>
    </submittedName>
</protein>
<sequence length="205" mass="22988">MISAVILSMEATPQAIIKEVSSKLHRDVLKLCGFKKTAYVWTREGDWLKIIDLQFSSWNSSEEARLTLNLGVFIPNLYRAMRSHPVPDKPKEFHCDVRTRIGMLLPPGTDKWWTVTAASKAQDLFDELSADLLETGIPWLDGLHSYESVAAELLLQKNPFKAAVVLKLDGRDDEAAKVMRTAREKAHKLALPELVRVAKALGIPV</sequence>
<evidence type="ECO:0000313" key="2">
    <source>
        <dbReference type="Proteomes" id="UP001165653"/>
    </source>
</evidence>
<dbReference type="InterPro" id="IPR025412">
    <property type="entry name" value="DUF4304"/>
</dbReference>
<comment type="caution">
    <text evidence="1">The sequence shown here is derived from an EMBL/GenBank/DDBJ whole genome shotgun (WGS) entry which is preliminary data.</text>
</comment>
<dbReference type="Proteomes" id="UP001165653">
    <property type="component" value="Unassembled WGS sequence"/>
</dbReference>
<dbReference type="Pfam" id="PF14137">
    <property type="entry name" value="DUF4304"/>
    <property type="match status" value="1"/>
</dbReference>
<keyword evidence="2" id="KW-1185">Reference proteome</keyword>
<organism evidence="1 2">
    <name type="scientific">Luteolibacter rhizosphaerae</name>
    <dbReference type="NCBI Taxonomy" id="2989719"/>
    <lineage>
        <taxon>Bacteria</taxon>
        <taxon>Pseudomonadati</taxon>
        <taxon>Verrucomicrobiota</taxon>
        <taxon>Verrucomicrobiia</taxon>
        <taxon>Verrucomicrobiales</taxon>
        <taxon>Verrucomicrobiaceae</taxon>
        <taxon>Luteolibacter</taxon>
    </lineage>
</organism>
<name>A0ABT3G9L2_9BACT</name>